<evidence type="ECO:0000256" key="6">
    <source>
        <dbReference type="ARBA" id="ARBA00022679"/>
    </source>
</evidence>
<comment type="catalytic activity">
    <reaction evidence="7">
        <text>inosine + phosphate = alpha-D-ribose 1-phosphate + hypoxanthine</text>
        <dbReference type="Rhea" id="RHEA:27646"/>
        <dbReference type="ChEBI" id="CHEBI:17368"/>
        <dbReference type="ChEBI" id="CHEBI:17596"/>
        <dbReference type="ChEBI" id="CHEBI:43474"/>
        <dbReference type="ChEBI" id="CHEBI:57720"/>
        <dbReference type="EC" id="2.4.2.1"/>
    </reaction>
</comment>
<dbReference type="Proteomes" id="UP000694844">
    <property type="component" value="Chromosome 5"/>
</dbReference>
<feature type="binding site" evidence="12">
    <location>
        <position position="236"/>
    </location>
    <ligand>
        <name>a purine D-ribonucleoside</name>
        <dbReference type="ChEBI" id="CHEBI:142355"/>
    </ligand>
</feature>
<comment type="catalytic activity">
    <reaction evidence="9">
        <text>2'-deoxyinosine + phosphate = 2-deoxy-alpha-D-ribose 1-phosphate + hypoxanthine</text>
        <dbReference type="Rhea" id="RHEA:27750"/>
        <dbReference type="ChEBI" id="CHEBI:17368"/>
        <dbReference type="ChEBI" id="CHEBI:28997"/>
        <dbReference type="ChEBI" id="CHEBI:43474"/>
        <dbReference type="ChEBI" id="CHEBI:57259"/>
        <dbReference type="EC" id="2.4.2.1"/>
    </reaction>
</comment>
<comment type="similarity">
    <text evidence="2 11">Belongs to the PNP/MTAP phosphorylase family.</text>
</comment>
<evidence type="ECO:0000256" key="2">
    <source>
        <dbReference type="ARBA" id="ARBA00006751"/>
    </source>
</evidence>
<protein>
    <recommendedName>
        <fullName evidence="4 11">Purine nucleoside phosphorylase</fullName>
        <ecNumber evidence="3 11">2.4.2.1</ecNumber>
    </recommendedName>
    <alternativeName>
        <fullName evidence="11">Inosine-guanosine phosphorylase</fullName>
    </alternativeName>
</protein>
<evidence type="ECO:0000256" key="5">
    <source>
        <dbReference type="ARBA" id="ARBA00022676"/>
    </source>
</evidence>
<dbReference type="GeneID" id="111138521"/>
<keyword evidence="5 11" id="KW-0328">Glycosyltransferase</keyword>
<evidence type="ECO:0000256" key="9">
    <source>
        <dbReference type="ARBA" id="ARBA00023950"/>
    </source>
</evidence>
<accession>A0A8B8F1Z8</accession>
<dbReference type="GO" id="GO:0004731">
    <property type="term" value="F:purine-nucleoside phosphorylase activity"/>
    <property type="evidence" value="ECO:0007669"/>
    <property type="project" value="UniProtKB-EC"/>
</dbReference>
<evidence type="ECO:0000256" key="11">
    <source>
        <dbReference type="PIRNR" id="PIRNR000477"/>
    </source>
</evidence>
<sequence>MSINGKRKNGIRNFERLNGDVTPPKHKKIDGLKTPLSNQGSLEEVEALTEQIRSRIRHEPRVGIVCGSGLGGLADVVEDKQMIKYSELEGMPVSTVPGHVGQFVFGLLKGIPVMLMQGRIHVYEGYPLHRVVLPIRVMWKFGIKTLILTNAAGGINPEYKVGDIMIMKDHLNLPGFCGVNPLIGVNDDRIGPRFPPMSDAYSKKYRDIAKQTAQELGYSEFVREGVYSFLTGPTFETVTECRLLRMIGSDATGMSTVPEATVARHCGMEVLAMSLITNSCVMEFDSDQTANHEEVLETGRARSQDMQNLITKIVQKIVS</sequence>
<dbReference type="Pfam" id="PF01048">
    <property type="entry name" value="PNP_UDP_1"/>
    <property type="match status" value="1"/>
</dbReference>
<feature type="binding site" evidence="12">
    <location>
        <begin position="119"/>
        <end position="121"/>
    </location>
    <ligand>
        <name>phosphate</name>
        <dbReference type="ChEBI" id="CHEBI:43474"/>
    </ligand>
</feature>
<dbReference type="CDD" id="cd09009">
    <property type="entry name" value="PNP-EcPNPII_like"/>
    <property type="match status" value="1"/>
</dbReference>
<evidence type="ECO:0000256" key="13">
    <source>
        <dbReference type="SAM" id="MobiDB-lite"/>
    </source>
</evidence>
<dbReference type="PIRSF" id="PIRSF000477">
    <property type="entry name" value="PurNPase"/>
    <property type="match status" value="1"/>
</dbReference>
<evidence type="ECO:0000256" key="1">
    <source>
        <dbReference type="ARBA" id="ARBA00005058"/>
    </source>
</evidence>
<evidence type="ECO:0000256" key="4">
    <source>
        <dbReference type="ARBA" id="ARBA00013834"/>
    </source>
</evidence>
<dbReference type="GO" id="GO:0005737">
    <property type="term" value="C:cytoplasm"/>
    <property type="evidence" value="ECO:0007669"/>
    <property type="project" value="TreeGrafter"/>
</dbReference>
<keyword evidence="6 11" id="KW-0808">Transferase</keyword>
<evidence type="ECO:0000256" key="3">
    <source>
        <dbReference type="ARBA" id="ARBA00011886"/>
    </source>
</evidence>
<feature type="domain" description="Nucleoside phosphorylase" evidence="14">
    <location>
        <begin position="61"/>
        <end position="314"/>
    </location>
</feature>
<dbReference type="NCBIfam" id="TIGR01697">
    <property type="entry name" value="PNPH-PUNA-XAPA"/>
    <property type="match status" value="1"/>
</dbReference>
<evidence type="ECO:0000256" key="12">
    <source>
        <dbReference type="PIRSR" id="PIRSR000477-2"/>
    </source>
</evidence>
<feature type="binding site" evidence="12">
    <location>
        <position position="255"/>
    </location>
    <ligand>
        <name>phosphate</name>
        <dbReference type="ChEBI" id="CHEBI:43474"/>
    </ligand>
</feature>
<evidence type="ECO:0000256" key="8">
    <source>
        <dbReference type="ARBA" id="ARBA00023929"/>
    </source>
</evidence>
<feature type="binding site" evidence="12">
    <location>
        <position position="151"/>
    </location>
    <ligand>
        <name>phosphate</name>
        <dbReference type="ChEBI" id="CHEBI:43474"/>
    </ligand>
</feature>
<keyword evidence="15" id="KW-1185">Reference proteome</keyword>
<gene>
    <name evidence="16" type="primary">LOC111138521</name>
</gene>
<dbReference type="RefSeq" id="XP_022346246.1">
    <property type="nucleotide sequence ID" value="XM_022490538.1"/>
</dbReference>
<dbReference type="NCBIfam" id="NF006054">
    <property type="entry name" value="PRK08202.1"/>
    <property type="match status" value="1"/>
</dbReference>
<dbReference type="GO" id="GO:0009116">
    <property type="term" value="P:nucleoside metabolic process"/>
    <property type="evidence" value="ECO:0007669"/>
    <property type="project" value="InterPro"/>
</dbReference>
<dbReference type="NCBIfam" id="TIGR01700">
    <property type="entry name" value="PNPH"/>
    <property type="match status" value="1"/>
</dbReference>
<evidence type="ECO:0000256" key="10">
    <source>
        <dbReference type="ARBA" id="ARBA00023970"/>
    </source>
</evidence>
<dbReference type="EC" id="2.4.2.1" evidence="3 11"/>
<feature type="binding site" evidence="12">
    <location>
        <position position="99"/>
    </location>
    <ligand>
        <name>phosphate</name>
        <dbReference type="ChEBI" id="CHEBI:43474"/>
    </ligand>
</feature>
<dbReference type="PANTHER" id="PTHR11904:SF9">
    <property type="entry name" value="PURINE NUCLEOSIDE PHOSPHORYLASE-RELATED"/>
    <property type="match status" value="1"/>
</dbReference>
<feature type="binding site" evidence="12">
    <location>
        <position position="68"/>
    </location>
    <ligand>
        <name>phosphate</name>
        <dbReference type="ChEBI" id="CHEBI:43474"/>
    </ligand>
</feature>
<dbReference type="PANTHER" id="PTHR11904">
    <property type="entry name" value="METHYLTHIOADENOSINE/PURINE NUCLEOSIDE PHOSPHORYLASE"/>
    <property type="match status" value="1"/>
</dbReference>
<dbReference type="AlphaFoldDB" id="A0A8B8F1Z8"/>
<proteinExistence type="inferred from homology"/>
<name>A0A8B8F1Z8_CRAVI</name>
<comment type="pathway">
    <text evidence="1 11">Purine metabolism; purine nucleoside salvage.</text>
</comment>
<comment type="function">
    <text evidence="11">The purine nucleoside phosphorylases catalyze the phosphorolytic breakdown of the N-glycosidic bond in the beta-(deoxy)ribonucleoside molecules, with the formation of the corresponding free purine bases and pentose-1-phosphate.</text>
</comment>
<dbReference type="InterPro" id="IPR011270">
    <property type="entry name" value="Pur_Nuc_Pase_Ino/Guo-sp"/>
</dbReference>
<dbReference type="InterPro" id="IPR000845">
    <property type="entry name" value="Nucleoside_phosphorylase_d"/>
</dbReference>
<evidence type="ECO:0000313" key="16">
    <source>
        <dbReference type="RefSeq" id="XP_022346246.1"/>
    </source>
</evidence>
<dbReference type="Gene3D" id="3.40.50.1580">
    <property type="entry name" value="Nucleoside phosphorylase domain"/>
    <property type="match status" value="1"/>
</dbReference>
<dbReference type="UniPathway" id="UPA00606"/>
<comment type="catalytic activity">
    <reaction evidence="10">
        <text>guanosine + phosphate = alpha-D-ribose 1-phosphate + guanine</text>
        <dbReference type="Rhea" id="RHEA:13233"/>
        <dbReference type="ChEBI" id="CHEBI:16235"/>
        <dbReference type="ChEBI" id="CHEBI:16750"/>
        <dbReference type="ChEBI" id="CHEBI:43474"/>
        <dbReference type="ChEBI" id="CHEBI:57720"/>
        <dbReference type="EC" id="2.4.2.1"/>
    </reaction>
</comment>
<evidence type="ECO:0000259" key="14">
    <source>
        <dbReference type="Pfam" id="PF01048"/>
    </source>
</evidence>
<feature type="region of interest" description="Disordered" evidence="13">
    <location>
        <begin position="1"/>
        <end position="27"/>
    </location>
</feature>
<dbReference type="InterPro" id="IPR035994">
    <property type="entry name" value="Nucleoside_phosphorylase_sf"/>
</dbReference>
<feature type="compositionally biased region" description="Basic residues" evidence="13">
    <location>
        <begin position="1"/>
        <end position="10"/>
    </location>
</feature>
<organism evidence="15 16">
    <name type="scientific">Crassostrea virginica</name>
    <name type="common">Eastern oyster</name>
    <dbReference type="NCBI Taxonomy" id="6565"/>
    <lineage>
        <taxon>Eukaryota</taxon>
        <taxon>Metazoa</taxon>
        <taxon>Spiralia</taxon>
        <taxon>Lophotrochozoa</taxon>
        <taxon>Mollusca</taxon>
        <taxon>Bivalvia</taxon>
        <taxon>Autobranchia</taxon>
        <taxon>Pteriomorphia</taxon>
        <taxon>Ostreida</taxon>
        <taxon>Ostreoidea</taxon>
        <taxon>Ostreidae</taxon>
        <taxon>Crassostrea</taxon>
    </lineage>
</organism>
<dbReference type="FunFam" id="3.40.50.1580:FF:000004">
    <property type="entry name" value="Purine nucleoside phosphorylase"/>
    <property type="match status" value="1"/>
</dbReference>
<feature type="binding site" evidence="12">
    <location>
        <position position="278"/>
    </location>
    <ligand>
        <name>a purine D-ribonucleoside</name>
        <dbReference type="ChEBI" id="CHEBI:142355"/>
    </ligand>
</feature>
<comment type="catalytic activity">
    <reaction evidence="8">
        <text>2'-deoxyguanosine + phosphate = 2-deoxy-alpha-D-ribose 1-phosphate + guanine</text>
        <dbReference type="Rhea" id="RHEA:27738"/>
        <dbReference type="ChEBI" id="CHEBI:16235"/>
        <dbReference type="ChEBI" id="CHEBI:17172"/>
        <dbReference type="ChEBI" id="CHEBI:43474"/>
        <dbReference type="ChEBI" id="CHEBI:57259"/>
        <dbReference type="EC" id="2.4.2.1"/>
    </reaction>
</comment>
<reference evidence="16" key="1">
    <citation type="submission" date="2025-08" db="UniProtKB">
        <authorList>
            <consortium name="RefSeq"/>
        </authorList>
    </citation>
    <scope>IDENTIFICATION</scope>
    <source>
        <tissue evidence="16">Whole sample</tissue>
    </source>
</reference>
<dbReference type="InterPro" id="IPR011268">
    <property type="entry name" value="Purine_phosphorylase"/>
</dbReference>
<dbReference type="OrthoDB" id="10261782at2759"/>
<evidence type="ECO:0000256" key="7">
    <source>
        <dbReference type="ARBA" id="ARBA00023918"/>
    </source>
</evidence>
<evidence type="ECO:0000313" key="15">
    <source>
        <dbReference type="Proteomes" id="UP000694844"/>
    </source>
</evidence>
<dbReference type="SUPFAM" id="SSF53167">
    <property type="entry name" value="Purine and uridine phosphorylases"/>
    <property type="match status" value="1"/>
</dbReference>